<dbReference type="EMBL" id="LKCN02000005">
    <property type="protein sequence ID" value="RCI13696.1"/>
    <property type="molecule type" value="Genomic_DNA"/>
</dbReference>
<gene>
    <name evidence="2" type="ORF">L249_8213</name>
</gene>
<keyword evidence="3" id="KW-1185">Reference proteome</keyword>
<feature type="region of interest" description="Disordered" evidence="1">
    <location>
        <begin position="79"/>
        <end position="99"/>
    </location>
</feature>
<dbReference type="AlphaFoldDB" id="A0A367LGY5"/>
<name>A0A367LGY5_9HYPO</name>
<comment type="caution">
    <text evidence="2">The sequence shown here is derived from an EMBL/GenBank/DDBJ whole genome shotgun (WGS) entry which is preliminary data.</text>
</comment>
<organism evidence="2 3">
    <name type="scientific">Ophiocordyceps polyrhachis-furcata BCC 54312</name>
    <dbReference type="NCBI Taxonomy" id="1330021"/>
    <lineage>
        <taxon>Eukaryota</taxon>
        <taxon>Fungi</taxon>
        <taxon>Dikarya</taxon>
        <taxon>Ascomycota</taxon>
        <taxon>Pezizomycotina</taxon>
        <taxon>Sordariomycetes</taxon>
        <taxon>Hypocreomycetidae</taxon>
        <taxon>Hypocreales</taxon>
        <taxon>Ophiocordycipitaceae</taxon>
        <taxon>Ophiocordyceps</taxon>
    </lineage>
</organism>
<proteinExistence type="predicted"/>
<evidence type="ECO:0000313" key="3">
    <source>
        <dbReference type="Proteomes" id="UP000253664"/>
    </source>
</evidence>
<protein>
    <submittedName>
        <fullName evidence="2">Uncharacterized protein</fullName>
    </submittedName>
</protein>
<dbReference type="PANTHER" id="PTHR35605:SF1">
    <property type="entry name" value="ECP2 EFFECTOR PROTEIN DOMAIN-CONTAINING PROTEIN-RELATED"/>
    <property type="match status" value="1"/>
</dbReference>
<dbReference type="OrthoDB" id="3552888at2759"/>
<evidence type="ECO:0000313" key="2">
    <source>
        <dbReference type="EMBL" id="RCI13696.1"/>
    </source>
</evidence>
<dbReference type="Proteomes" id="UP000253664">
    <property type="component" value="Unassembled WGS sequence"/>
</dbReference>
<dbReference type="PANTHER" id="PTHR35605">
    <property type="entry name" value="ECP2 EFFECTOR PROTEIN DOMAIN-CONTAINING PROTEIN-RELATED"/>
    <property type="match status" value="1"/>
</dbReference>
<evidence type="ECO:0000256" key="1">
    <source>
        <dbReference type="SAM" id="MobiDB-lite"/>
    </source>
</evidence>
<accession>A0A367LGY5</accession>
<sequence length="220" mass="24523">MTSLGNTTAFIAVILSTRRSYIPAQVKSLVVAPIKGYEVFTPIWEVDLSPYGPRVTLSGSVEEVYHQVLQLNPQYEQNTSWTSTAREPPQVSMSSKLAQSQSPKHVTDWSLGATLCGRWSATPVRRIREGIRYLRRIRGQPKSQAGPAQCGRVSCAYDSAIWWCNDDHRPKALSSFASIADGAQLLVKRCVEWMNPQPDAIGGQAFHPHKWNVIIRGDKC</sequence>
<dbReference type="STRING" id="1330021.A0A367LGY5"/>
<reference evidence="2 3" key="1">
    <citation type="journal article" date="2015" name="BMC Genomics">
        <title>Insights from the genome of Ophiocordyceps polyrhachis-furcata to pathogenicity and host specificity in insect fungi.</title>
        <authorList>
            <person name="Wichadakul D."/>
            <person name="Kobmoo N."/>
            <person name="Ingsriswang S."/>
            <person name="Tangphatsornruang S."/>
            <person name="Chantasingh D."/>
            <person name="Luangsa-ard J.J."/>
            <person name="Eurwilaichitr L."/>
        </authorList>
    </citation>
    <scope>NUCLEOTIDE SEQUENCE [LARGE SCALE GENOMIC DNA]</scope>
    <source>
        <strain evidence="2 3">BCC 54312</strain>
    </source>
</reference>